<accession>A0ABW5P2S3</accession>
<keyword evidence="1" id="KW-0472">Membrane</keyword>
<organism evidence="2 3">
    <name type="scientific">Deinococcus taklimakanensis</name>
    <dbReference type="NCBI Taxonomy" id="536443"/>
    <lineage>
        <taxon>Bacteria</taxon>
        <taxon>Thermotogati</taxon>
        <taxon>Deinococcota</taxon>
        <taxon>Deinococci</taxon>
        <taxon>Deinococcales</taxon>
        <taxon>Deinococcaceae</taxon>
        <taxon>Deinococcus</taxon>
    </lineage>
</organism>
<evidence type="ECO:0000256" key="1">
    <source>
        <dbReference type="SAM" id="Phobius"/>
    </source>
</evidence>
<protein>
    <submittedName>
        <fullName evidence="2">Uncharacterized protein</fullName>
    </submittedName>
</protein>
<keyword evidence="1" id="KW-1133">Transmembrane helix</keyword>
<reference evidence="3" key="1">
    <citation type="journal article" date="2019" name="Int. J. Syst. Evol. Microbiol.">
        <title>The Global Catalogue of Microorganisms (GCM) 10K type strain sequencing project: providing services to taxonomists for standard genome sequencing and annotation.</title>
        <authorList>
            <consortium name="The Broad Institute Genomics Platform"/>
            <consortium name="The Broad Institute Genome Sequencing Center for Infectious Disease"/>
            <person name="Wu L."/>
            <person name="Ma J."/>
        </authorList>
    </citation>
    <scope>NUCLEOTIDE SEQUENCE [LARGE SCALE GENOMIC DNA]</scope>
    <source>
        <strain evidence="3">KCTC 33842</strain>
    </source>
</reference>
<gene>
    <name evidence="2" type="ORF">ACFSR9_08270</name>
</gene>
<dbReference type="RefSeq" id="WP_386844787.1">
    <property type="nucleotide sequence ID" value="NZ_JBHUMK010000036.1"/>
</dbReference>
<dbReference type="EMBL" id="JBHUMK010000036">
    <property type="protein sequence ID" value="MFD2609428.1"/>
    <property type="molecule type" value="Genomic_DNA"/>
</dbReference>
<keyword evidence="3" id="KW-1185">Reference proteome</keyword>
<sequence>MTYSAAWWVGWVLCAPVALSSVCVFAYSGNARDATRSSTLRSARPLATSPA</sequence>
<dbReference type="Proteomes" id="UP001597475">
    <property type="component" value="Unassembled WGS sequence"/>
</dbReference>
<feature type="transmembrane region" description="Helical" evidence="1">
    <location>
        <begin position="6"/>
        <end position="27"/>
    </location>
</feature>
<proteinExistence type="predicted"/>
<name>A0ABW5P2S3_9DEIO</name>
<keyword evidence="1" id="KW-0812">Transmembrane</keyword>
<comment type="caution">
    <text evidence="2">The sequence shown here is derived from an EMBL/GenBank/DDBJ whole genome shotgun (WGS) entry which is preliminary data.</text>
</comment>
<evidence type="ECO:0000313" key="2">
    <source>
        <dbReference type="EMBL" id="MFD2609428.1"/>
    </source>
</evidence>
<evidence type="ECO:0000313" key="3">
    <source>
        <dbReference type="Proteomes" id="UP001597475"/>
    </source>
</evidence>